<dbReference type="GO" id="GO:0006225">
    <property type="term" value="P:UDP biosynthetic process"/>
    <property type="evidence" value="ECO:0007669"/>
    <property type="project" value="TreeGrafter"/>
</dbReference>
<name>A0A9D9DA10_9BACL</name>
<reference evidence="14" key="1">
    <citation type="submission" date="2020-10" db="EMBL/GenBank/DDBJ databases">
        <authorList>
            <person name="Gilroy R."/>
        </authorList>
    </citation>
    <scope>NUCLEOTIDE SEQUENCE</scope>
    <source>
        <strain evidence="14">1748</strain>
    </source>
</reference>
<dbReference type="Gene3D" id="3.40.1160.10">
    <property type="entry name" value="Acetylglutamate kinase-like"/>
    <property type="match status" value="1"/>
</dbReference>
<sequence length="238" mass="26127">MKYKRVLVKLSGEALKGEDSQILDAEKLTNIAKAIKLLRENDVQVCIVVGAGNIWRGNLADSIGIEQATADYMGMLGTIINGMAIANAVEREGNPTRVMTSLEIKQVAEPYIHKRALRHLEKGRVVIFTAGTGNPYFTTDTAAALRAREMYCDAILMAKNGVEGIYTADPHVDKSATLIKNITYAELLSRNLKVMDATAVSILRESDIVTRVFDMGDIQNFARIINDEPIGTTIRKGE</sequence>
<dbReference type="PANTHER" id="PTHR42833">
    <property type="entry name" value="URIDYLATE KINASE"/>
    <property type="match status" value="1"/>
</dbReference>
<evidence type="ECO:0000256" key="3">
    <source>
        <dbReference type="ARBA" id="ARBA00007614"/>
    </source>
</evidence>
<feature type="domain" description="Aspartate/glutamate/uridylate kinase" evidence="13">
    <location>
        <begin position="4"/>
        <end position="214"/>
    </location>
</feature>
<reference evidence="14" key="2">
    <citation type="journal article" date="2021" name="PeerJ">
        <title>Extensive microbial diversity within the chicken gut microbiome revealed by metagenomics and culture.</title>
        <authorList>
            <person name="Gilroy R."/>
            <person name="Ravi A."/>
            <person name="Getino M."/>
            <person name="Pursley I."/>
            <person name="Horton D.L."/>
            <person name="Alikhan N.F."/>
            <person name="Baker D."/>
            <person name="Gharbi K."/>
            <person name="Hall N."/>
            <person name="Watson M."/>
            <person name="Adriaenssens E.M."/>
            <person name="Foster-Nyarko E."/>
            <person name="Jarju S."/>
            <person name="Secka A."/>
            <person name="Antonio M."/>
            <person name="Oren A."/>
            <person name="Chaudhuri R.R."/>
            <person name="La Ragione R."/>
            <person name="Hildebrand F."/>
            <person name="Pallen M.J."/>
        </authorList>
    </citation>
    <scope>NUCLEOTIDE SEQUENCE</scope>
    <source>
        <strain evidence="14">1748</strain>
    </source>
</reference>
<evidence type="ECO:0000256" key="6">
    <source>
        <dbReference type="ARBA" id="ARBA00022679"/>
    </source>
</evidence>
<keyword evidence="6 12" id="KW-0808">Transferase</keyword>
<dbReference type="InterPro" id="IPR036393">
    <property type="entry name" value="AceGlu_kinase-like_sf"/>
</dbReference>
<feature type="binding site" evidence="12">
    <location>
        <position position="56"/>
    </location>
    <ligand>
        <name>ATP</name>
        <dbReference type="ChEBI" id="CHEBI:30616"/>
    </ligand>
</feature>
<feature type="binding site" evidence="12">
    <location>
        <begin position="132"/>
        <end position="139"/>
    </location>
    <ligand>
        <name>UMP</name>
        <dbReference type="ChEBI" id="CHEBI:57865"/>
    </ligand>
</feature>
<protein>
    <recommendedName>
        <fullName evidence="12">Uridylate kinase</fullName>
        <shortName evidence="12">UK</shortName>
        <ecNumber evidence="12">2.7.4.22</ecNumber>
    </recommendedName>
    <alternativeName>
        <fullName evidence="12">Uridine monophosphate kinase</fullName>
        <shortName evidence="12">UMP kinase</shortName>
        <shortName evidence="12">UMPK</shortName>
    </alternativeName>
</protein>
<dbReference type="PANTHER" id="PTHR42833:SF4">
    <property type="entry name" value="URIDYLATE KINASE PUMPKIN, CHLOROPLASTIC"/>
    <property type="match status" value="1"/>
</dbReference>
<keyword evidence="8 12" id="KW-0418">Kinase</keyword>
<evidence type="ECO:0000313" key="14">
    <source>
        <dbReference type="EMBL" id="MBO8414720.1"/>
    </source>
</evidence>
<feature type="binding site" evidence="12">
    <location>
        <position position="160"/>
    </location>
    <ligand>
        <name>ATP</name>
        <dbReference type="ChEBI" id="CHEBI:30616"/>
    </ligand>
</feature>
<dbReference type="GO" id="GO:0005737">
    <property type="term" value="C:cytoplasm"/>
    <property type="evidence" value="ECO:0007669"/>
    <property type="project" value="UniProtKB-SubCell"/>
</dbReference>
<dbReference type="EMBL" id="JADING010000133">
    <property type="protein sequence ID" value="MBO8414720.1"/>
    <property type="molecule type" value="Genomic_DNA"/>
</dbReference>
<keyword evidence="7 12" id="KW-0547">Nucleotide-binding</keyword>
<accession>A0A9D9DA10</accession>
<dbReference type="InterPro" id="IPR001048">
    <property type="entry name" value="Asp/Glu/Uridylate_kinase"/>
</dbReference>
<dbReference type="Proteomes" id="UP000823629">
    <property type="component" value="Unassembled WGS sequence"/>
</dbReference>
<dbReference type="InterPro" id="IPR015963">
    <property type="entry name" value="Uridylate_kinase_bac"/>
</dbReference>
<keyword evidence="5" id="KW-0021">Allosteric enzyme</keyword>
<keyword evidence="10 12" id="KW-0665">Pyrimidine biosynthesis</keyword>
<evidence type="ECO:0000256" key="9">
    <source>
        <dbReference type="ARBA" id="ARBA00022840"/>
    </source>
</evidence>
<dbReference type="EC" id="2.7.4.22" evidence="12"/>
<comment type="catalytic activity">
    <reaction evidence="11 12">
        <text>UMP + ATP = UDP + ADP</text>
        <dbReference type="Rhea" id="RHEA:24400"/>
        <dbReference type="ChEBI" id="CHEBI:30616"/>
        <dbReference type="ChEBI" id="CHEBI:57865"/>
        <dbReference type="ChEBI" id="CHEBI:58223"/>
        <dbReference type="ChEBI" id="CHEBI:456216"/>
        <dbReference type="EC" id="2.7.4.22"/>
    </reaction>
</comment>
<comment type="function">
    <text evidence="12">Catalyzes the reversible phosphorylation of UMP to UDP.</text>
</comment>
<dbReference type="InterPro" id="IPR011817">
    <property type="entry name" value="Uridylate_kinase"/>
</dbReference>
<gene>
    <name evidence="12" type="primary">pyrH</name>
    <name evidence="14" type="ORF">IAC78_04565</name>
</gene>
<proteinExistence type="inferred from homology"/>
<dbReference type="CDD" id="cd04254">
    <property type="entry name" value="AAK_UMPK-PyrH-Ec"/>
    <property type="match status" value="1"/>
</dbReference>
<comment type="similarity">
    <text evidence="3 12">Belongs to the UMP kinase family.</text>
</comment>
<dbReference type="GO" id="GO:0033862">
    <property type="term" value="F:UMP kinase activity"/>
    <property type="evidence" value="ECO:0007669"/>
    <property type="project" value="UniProtKB-EC"/>
</dbReference>
<evidence type="ECO:0000256" key="8">
    <source>
        <dbReference type="ARBA" id="ARBA00022777"/>
    </source>
</evidence>
<dbReference type="FunFam" id="3.40.1160.10:FF:000001">
    <property type="entry name" value="Uridylate kinase"/>
    <property type="match status" value="1"/>
</dbReference>
<evidence type="ECO:0000256" key="7">
    <source>
        <dbReference type="ARBA" id="ARBA00022741"/>
    </source>
</evidence>
<comment type="subcellular location">
    <subcellularLocation>
        <location evidence="1 12">Cytoplasm</location>
    </subcellularLocation>
</comment>
<keyword evidence="9 12" id="KW-0067">ATP-binding</keyword>
<dbReference type="GO" id="GO:0005524">
    <property type="term" value="F:ATP binding"/>
    <property type="evidence" value="ECO:0007669"/>
    <property type="project" value="UniProtKB-KW"/>
</dbReference>
<comment type="caution">
    <text evidence="12">Lacks conserved residue(s) required for the propagation of feature annotation.</text>
</comment>
<comment type="caution">
    <text evidence="14">The sequence shown here is derived from an EMBL/GenBank/DDBJ whole genome shotgun (WGS) entry which is preliminary data.</text>
</comment>
<dbReference type="PIRSF" id="PIRSF005650">
    <property type="entry name" value="Uridylate_kin"/>
    <property type="match status" value="1"/>
</dbReference>
<evidence type="ECO:0000256" key="12">
    <source>
        <dbReference type="HAMAP-Rule" id="MF_01220"/>
    </source>
</evidence>
<dbReference type="AlphaFoldDB" id="A0A9D9DA10"/>
<dbReference type="HAMAP" id="MF_01220_B">
    <property type="entry name" value="PyrH_B"/>
    <property type="match status" value="1"/>
</dbReference>
<feature type="binding site" evidence="12">
    <location>
        <position position="169"/>
    </location>
    <ligand>
        <name>ATP</name>
        <dbReference type="ChEBI" id="CHEBI:30616"/>
    </ligand>
</feature>
<comment type="activity regulation">
    <text evidence="12">Inhibited by UTP.</text>
</comment>
<dbReference type="GO" id="GO:0044210">
    <property type="term" value="P:'de novo' CTP biosynthetic process"/>
    <property type="evidence" value="ECO:0007669"/>
    <property type="project" value="UniProtKB-UniRule"/>
</dbReference>
<feature type="binding site" evidence="12">
    <location>
        <begin position="9"/>
        <end position="12"/>
    </location>
    <ligand>
        <name>ATP</name>
        <dbReference type="ChEBI" id="CHEBI:30616"/>
    </ligand>
</feature>
<evidence type="ECO:0000256" key="2">
    <source>
        <dbReference type="ARBA" id="ARBA00004791"/>
    </source>
</evidence>
<dbReference type="Pfam" id="PF00696">
    <property type="entry name" value="AA_kinase"/>
    <property type="match status" value="1"/>
</dbReference>
<evidence type="ECO:0000256" key="10">
    <source>
        <dbReference type="ARBA" id="ARBA00022975"/>
    </source>
</evidence>
<evidence type="ECO:0000256" key="11">
    <source>
        <dbReference type="ARBA" id="ARBA00047767"/>
    </source>
</evidence>
<keyword evidence="4 12" id="KW-0963">Cytoplasm</keyword>
<comment type="subunit">
    <text evidence="12">Homohexamer.</text>
</comment>
<feature type="binding site" evidence="12">
    <location>
        <position position="71"/>
    </location>
    <ligand>
        <name>UMP</name>
        <dbReference type="ChEBI" id="CHEBI:57865"/>
    </ligand>
</feature>
<comment type="pathway">
    <text evidence="2 12">Pyrimidine metabolism; CTP biosynthesis via de novo pathway; UDP from UMP (UMPK route): step 1/1.</text>
</comment>
<evidence type="ECO:0000256" key="4">
    <source>
        <dbReference type="ARBA" id="ARBA00022490"/>
    </source>
</evidence>
<feature type="binding site" evidence="12">
    <location>
        <position position="166"/>
    </location>
    <ligand>
        <name>ATP</name>
        <dbReference type="ChEBI" id="CHEBI:30616"/>
    </ligand>
</feature>
<evidence type="ECO:0000256" key="1">
    <source>
        <dbReference type="ARBA" id="ARBA00004496"/>
    </source>
</evidence>
<dbReference type="SUPFAM" id="SSF53633">
    <property type="entry name" value="Carbamate kinase-like"/>
    <property type="match status" value="1"/>
</dbReference>
<evidence type="ECO:0000259" key="13">
    <source>
        <dbReference type="Pfam" id="PF00696"/>
    </source>
</evidence>
<evidence type="ECO:0000256" key="5">
    <source>
        <dbReference type="ARBA" id="ARBA00022533"/>
    </source>
</evidence>
<organism evidence="14 15">
    <name type="scientific">Candidatus Scatoplasma merdavium</name>
    <dbReference type="NCBI Taxonomy" id="2840932"/>
    <lineage>
        <taxon>Bacteria</taxon>
        <taxon>Bacillati</taxon>
        <taxon>Bacillota</taxon>
        <taxon>Bacilli</taxon>
        <taxon>Bacillales</taxon>
        <taxon>Candidatus Scatoplasma</taxon>
    </lineage>
</organism>
<dbReference type="NCBIfam" id="TIGR02075">
    <property type="entry name" value="pyrH_bact"/>
    <property type="match status" value="1"/>
</dbReference>
<evidence type="ECO:0000313" key="15">
    <source>
        <dbReference type="Proteomes" id="UP000823629"/>
    </source>
</evidence>
<feature type="binding site" evidence="12">
    <location>
        <position position="52"/>
    </location>
    <ligand>
        <name>ATP</name>
        <dbReference type="ChEBI" id="CHEBI:30616"/>
    </ligand>
</feature>